<dbReference type="GO" id="GO:0004222">
    <property type="term" value="F:metalloendopeptidase activity"/>
    <property type="evidence" value="ECO:0007669"/>
    <property type="project" value="TreeGrafter"/>
</dbReference>
<evidence type="ECO:0000259" key="2">
    <source>
        <dbReference type="SMART" id="SM01264"/>
    </source>
</evidence>
<dbReference type="InterPro" id="IPR055130">
    <property type="entry name" value="PreP_C"/>
</dbReference>
<feature type="coiled-coil region" evidence="1">
    <location>
        <begin position="452"/>
        <end position="498"/>
    </location>
</feature>
<dbReference type="InterPro" id="IPR007863">
    <property type="entry name" value="Peptidase_M16_C"/>
</dbReference>
<gene>
    <name evidence="3" type="ORF">CYJ34_09410</name>
</gene>
<dbReference type="Gene3D" id="3.30.830.10">
    <property type="entry name" value="Metalloenzyme, LuxS/M16 peptidase-like"/>
    <property type="match status" value="4"/>
</dbReference>
<dbReference type="AlphaFoldDB" id="A0A2I1M334"/>
<evidence type="ECO:0000313" key="4">
    <source>
        <dbReference type="Proteomes" id="UP000234335"/>
    </source>
</evidence>
<dbReference type="Pfam" id="PF08367">
    <property type="entry name" value="M16C_assoc"/>
    <property type="match status" value="1"/>
</dbReference>
<dbReference type="SMART" id="SM01264">
    <property type="entry name" value="M16C_associated"/>
    <property type="match status" value="1"/>
</dbReference>
<feature type="domain" description="Peptidase M16C associated" evidence="2">
    <location>
        <begin position="445"/>
        <end position="692"/>
    </location>
</feature>
<reference evidence="3 4" key="1">
    <citation type="submission" date="2017-12" db="EMBL/GenBank/DDBJ databases">
        <title>Phylogenetic diversity of female urinary microbiome.</title>
        <authorList>
            <person name="Thomas-White K."/>
            <person name="Wolfe A.J."/>
        </authorList>
    </citation>
    <scope>NUCLEOTIDE SEQUENCE [LARGE SCALE GENOMIC DNA]</scope>
    <source>
        <strain evidence="3 4">UMB0119</strain>
    </source>
</reference>
<comment type="caution">
    <text evidence="3">The sequence shown here is derived from an EMBL/GenBank/DDBJ whole genome shotgun (WGS) entry which is preliminary data.</text>
</comment>
<keyword evidence="1" id="KW-0175">Coiled coil</keyword>
<dbReference type="Pfam" id="PF05193">
    <property type="entry name" value="Peptidase_M16_C"/>
    <property type="match status" value="1"/>
</dbReference>
<dbReference type="PANTHER" id="PTHR43016">
    <property type="entry name" value="PRESEQUENCE PROTEASE"/>
    <property type="match status" value="1"/>
</dbReference>
<evidence type="ECO:0000256" key="1">
    <source>
        <dbReference type="SAM" id="Coils"/>
    </source>
</evidence>
<dbReference type="InterPro" id="IPR013578">
    <property type="entry name" value="Peptidase_M16C_assoc"/>
</dbReference>
<dbReference type="InterPro" id="IPR011249">
    <property type="entry name" value="Metalloenz_LuxS/M16"/>
</dbReference>
<keyword evidence="4" id="KW-1185">Reference proteome</keyword>
<proteinExistence type="predicted"/>
<dbReference type="Pfam" id="PF00675">
    <property type="entry name" value="Peptidase_M16"/>
    <property type="match status" value="1"/>
</dbReference>
<evidence type="ECO:0000313" key="3">
    <source>
        <dbReference type="EMBL" id="PKZ14541.1"/>
    </source>
</evidence>
<dbReference type="InterPro" id="IPR011765">
    <property type="entry name" value="Pept_M16_N"/>
</dbReference>
<dbReference type="PANTHER" id="PTHR43016:SF13">
    <property type="entry name" value="PRESEQUENCE PROTEASE, MITOCHONDRIAL"/>
    <property type="match status" value="1"/>
</dbReference>
<dbReference type="Proteomes" id="UP000234335">
    <property type="component" value="Unassembled WGS sequence"/>
</dbReference>
<dbReference type="EMBL" id="PKGS01000013">
    <property type="protein sequence ID" value="PKZ14541.1"/>
    <property type="molecule type" value="Genomic_DNA"/>
</dbReference>
<organism evidence="3 4">
    <name type="scientific">Anaerococcus octavius</name>
    <dbReference type="NCBI Taxonomy" id="54007"/>
    <lineage>
        <taxon>Bacteria</taxon>
        <taxon>Bacillati</taxon>
        <taxon>Bacillota</taxon>
        <taxon>Tissierellia</taxon>
        <taxon>Tissierellales</taxon>
        <taxon>Peptoniphilaceae</taxon>
        <taxon>Anaerococcus</taxon>
    </lineage>
</organism>
<dbReference type="GO" id="GO:0016485">
    <property type="term" value="P:protein processing"/>
    <property type="evidence" value="ECO:0007669"/>
    <property type="project" value="TreeGrafter"/>
</dbReference>
<sequence>MMTYTLKEEEIYEKIGIEVFLYEHDKTKAQVVYVKNDDKNKTFGIGFKTPPTNSKGMAHIMEHSVLNGSKKYKTREPFMDMASSSLQTFLNAMTYPDKTVYPVSSENDKDFYNLTDVYLDAVFNPAVRHKREILDQEGWHYEIENDKITGISGVVYNEMKGALTDPDELVYNDFVSYLYKNSPYEYESGGDPYEIYKLSYDEFVDFYDNHYHPSNAYIYFYGDLDIDFYLDHLDKEYLSKYEYMDLDFSIDVPDNYYKQVIKSSYPALLEEANKDYLLYGFLTKKNQDTKYYLTLLILISALFHMDSSQIKNQIYKEINPEDFTARLGYGVRSSIILQAQKADDKKLDRYVEIIENGFKEASKGINKESLKAAFSIFEYAQREQLISVMRGLTYFLMWQFDKPIFETFKIIDYLDELRELIDTDYYENFIKENFIDNPTKLIYIAKPSSTYMVEKQKELDDYIEKINNKINDYDLVNIKDNLKKLENHQNKVDSSEEKATIPVLNIEDVPVSLEKTPRQILNDKFTYIYHDIDTAGLIYTSLYFDISHLNLEEIRYLSLINDFMGSVDTKNIPYTQIDDVLFQYLTSPNFSNTFININDDKLAILEKASFTSTIDTAQDGLNLMADFMFNSIFDDKKRILELLHMKKSYFESTMYDQGHILAMNRANSHINKGMMIKEETSGIGSYLFLKTVIKEVKNDFDSFVKKLNDTYKKIFTSSLEINITASPYDFKQMKDFINKKFANLANQAPKSTIEFTPEYYKEAILSNANVNYISKTANIKEFDKAFDGKLMLATSILSNPYLYELIRAKGGAYGAGITANKSGLISTYSYRDPNVLKTIKSYDSIGKLTKNIDLTDRDFENQQISSMGSILRPKSPQALADEDFGRYKKESPSDPEEFLWQIKNAKLADIKAYADLFEKSMKKNNLTAFGNRDMLIEVKDHFDKIIDLDK</sequence>
<dbReference type="SUPFAM" id="SSF63411">
    <property type="entry name" value="LuxS/MPP-like metallohydrolase"/>
    <property type="match status" value="4"/>
</dbReference>
<name>A0A2I1M334_9FIRM</name>
<dbReference type="Pfam" id="PF22516">
    <property type="entry name" value="PreP_C"/>
    <property type="match status" value="1"/>
</dbReference>
<protein>
    <submittedName>
        <fullName evidence="3">Peptidase M16</fullName>
    </submittedName>
</protein>
<accession>A0A2I1M334</accession>
<dbReference type="GO" id="GO:0046872">
    <property type="term" value="F:metal ion binding"/>
    <property type="evidence" value="ECO:0007669"/>
    <property type="project" value="InterPro"/>
</dbReference>